<evidence type="ECO:0000256" key="6">
    <source>
        <dbReference type="ARBA" id="ARBA00022656"/>
    </source>
</evidence>
<dbReference type="EMBL" id="CP123504">
    <property type="protein sequence ID" value="WGM00299.1"/>
    <property type="molecule type" value="Genomic_DNA"/>
</dbReference>
<comment type="cofactor">
    <cofactor evidence="1">
        <name>Mg(2+)</name>
        <dbReference type="ChEBI" id="CHEBI:18420"/>
    </cofactor>
</comment>
<comment type="subcellular location">
    <subcellularLocation>
        <location evidence="2">Host cell membrane</location>
    </subcellularLocation>
    <subcellularLocation>
        <location evidence="20">Host cytoplasm</location>
        <location evidence="20">Host cytosol</location>
    </subcellularLocation>
    <subcellularLocation>
        <location evidence="3">Secreted</location>
    </subcellularLocation>
</comment>
<dbReference type="GO" id="GO:0090729">
    <property type="term" value="F:toxin activity"/>
    <property type="evidence" value="ECO:0007669"/>
    <property type="project" value="UniProtKB-KW"/>
</dbReference>
<keyword evidence="17" id="KW-0446">Lipid-binding</keyword>
<dbReference type="GO" id="GO:0008289">
    <property type="term" value="F:lipid binding"/>
    <property type="evidence" value="ECO:0007669"/>
    <property type="project" value="UniProtKB-KW"/>
</dbReference>
<evidence type="ECO:0000256" key="17">
    <source>
        <dbReference type="ARBA" id="ARBA00023121"/>
    </source>
</evidence>
<evidence type="ECO:0000256" key="3">
    <source>
        <dbReference type="ARBA" id="ARBA00004613"/>
    </source>
</evidence>
<protein>
    <recommendedName>
        <fullName evidence="21">Peptidase C80 domain-containing protein</fullName>
    </recommendedName>
</protein>
<dbReference type="GO" id="GO:0016740">
    <property type="term" value="F:transferase activity"/>
    <property type="evidence" value="ECO:0007669"/>
    <property type="project" value="UniProtKB-KW"/>
</dbReference>
<evidence type="ECO:0000256" key="10">
    <source>
        <dbReference type="ARBA" id="ARBA00022737"/>
    </source>
</evidence>
<dbReference type="AlphaFoldDB" id="A0AA95GPH6"/>
<evidence type="ECO:0000256" key="9">
    <source>
        <dbReference type="ARBA" id="ARBA00022723"/>
    </source>
</evidence>
<evidence type="ECO:0000256" key="5">
    <source>
        <dbReference type="ARBA" id="ARBA00022525"/>
    </source>
</evidence>
<dbReference type="InterPro" id="IPR038383">
    <property type="entry name" value="CPD_dom_sf"/>
</dbReference>
<keyword evidence="18" id="KW-0472">Membrane</keyword>
<dbReference type="GO" id="GO:0005576">
    <property type="term" value="C:extracellular region"/>
    <property type="evidence" value="ECO:0007669"/>
    <property type="project" value="UniProtKB-SubCell"/>
</dbReference>
<dbReference type="InterPro" id="IPR020974">
    <property type="entry name" value="CPD_dom"/>
</dbReference>
<keyword evidence="13" id="KW-0068">Autocatalytic cleavage</keyword>
<evidence type="ECO:0000256" key="16">
    <source>
        <dbReference type="ARBA" id="ARBA00023026"/>
    </source>
</evidence>
<evidence type="ECO:0000256" key="18">
    <source>
        <dbReference type="ARBA" id="ARBA00023136"/>
    </source>
</evidence>
<dbReference type="GO" id="GO:0020002">
    <property type="term" value="C:host cell plasma membrane"/>
    <property type="evidence" value="ECO:0007669"/>
    <property type="project" value="UniProtKB-SubCell"/>
</dbReference>
<dbReference type="Gene3D" id="3.40.50.11050">
    <property type="match status" value="1"/>
</dbReference>
<evidence type="ECO:0000256" key="8">
    <source>
        <dbReference type="ARBA" id="ARBA00022679"/>
    </source>
</evidence>
<dbReference type="GO" id="GO:0044164">
    <property type="term" value="C:host cell cytosol"/>
    <property type="evidence" value="ECO:0007669"/>
    <property type="project" value="UniProtKB-SubCell"/>
</dbReference>
<keyword evidence="14" id="KW-0460">Magnesium</keyword>
<keyword evidence="5" id="KW-0964">Secreted</keyword>
<keyword evidence="19" id="KW-1035">Host cytoplasm</keyword>
<proteinExistence type="predicted"/>
<evidence type="ECO:0000256" key="2">
    <source>
        <dbReference type="ARBA" id="ARBA00004165"/>
    </source>
</evidence>
<keyword evidence="16" id="KW-0843">Virulence</keyword>
<dbReference type="GO" id="GO:0046872">
    <property type="term" value="F:metal ion binding"/>
    <property type="evidence" value="ECO:0007669"/>
    <property type="project" value="UniProtKB-KW"/>
</dbReference>
<evidence type="ECO:0000256" key="14">
    <source>
        <dbReference type="ARBA" id="ARBA00022842"/>
    </source>
</evidence>
<keyword evidence="12" id="KW-0788">Thiol protease</keyword>
<keyword evidence="10" id="KW-0677">Repeat</keyword>
<evidence type="ECO:0000313" key="22">
    <source>
        <dbReference type="EMBL" id="WGM00299.1"/>
    </source>
</evidence>
<keyword evidence="8" id="KW-0808">Transferase</keyword>
<evidence type="ECO:0000256" key="15">
    <source>
        <dbReference type="ARBA" id="ARBA00022870"/>
    </source>
</evidence>
<evidence type="ECO:0000256" key="20">
    <source>
        <dbReference type="ARBA" id="ARBA00023586"/>
    </source>
</evidence>
<evidence type="ECO:0000313" key="23">
    <source>
        <dbReference type="Proteomes" id="UP001177595"/>
    </source>
</evidence>
<evidence type="ECO:0000256" key="4">
    <source>
        <dbReference type="ARBA" id="ARBA00022511"/>
    </source>
</evidence>
<reference evidence="22" key="1">
    <citation type="submission" date="2023-04" db="EMBL/GenBank/DDBJ databases">
        <title>Genome dynamics across the evolutionary transition to endosymbiosis.</title>
        <authorList>
            <person name="Siozios S."/>
            <person name="Nadal-Jimenez P."/>
            <person name="Azagi T."/>
            <person name="Sprong H."/>
            <person name="Frost C.L."/>
            <person name="Parratt S.R."/>
            <person name="Taylor G."/>
            <person name="Brettell L."/>
            <person name="Lew K.C."/>
            <person name="Croft L."/>
            <person name="King K.C."/>
            <person name="Brockhurst M.A."/>
            <person name="Hypsa V."/>
            <person name="Novakova E."/>
            <person name="Darby A.C."/>
            <person name="Hurst G.D.D."/>
        </authorList>
    </citation>
    <scope>NUCLEOTIDE SEQUENCE</scope>
    <source>
        <strain evidence="22">APv</strain>
    </source>
</reference>
<evidence type="ECO:0000256" key="1">
    <source>
        <dbReference type="ARBA" id="ARBA00001946"/>
    </source>
</evidence>
<accession>A0AA95GPH6</accession>
<dbReference type="GO" id="GO:0008234">
    <property type="term" value="F:cysteine-type peptidase activity"/>
    <property type="evidence" value="ECO:0007669"/>
    <property type="project" value="UniProtKB-KW"/>
</dbReference>
<keyword evidence="6" id="KW-0800">Toxin</keyword>
<gene>
    <name evidence="22" type="ORF">QE210_10435</name>
</gene>
<keyword evidence="9" id="KW-0479">Metal-binding</keyword>
<keyword evidence="4" id="KW-1032">Host cell membrane</keyword>
<evidence type="ECO:0000259" key="21">
    <source>
        <dbReference type="PROSITE" id="PS51771"/>
    </source>
</evidence>
<dbReference type="PROSITE" id="PS51771">
    <property type="entry name" value="CGT_MARTX_CPD"/>
    <property type="match status" value="1"/>
</dbReference>
<organism evidence="22 23">
    <name type="scientific">Arsenophonus nasoniae</name>
    <name type="common">son-killer infecting Nasonia vitripennis</name>
    <dbReference type="NCBI Taxonomy" id="638"/>
    <lineage>
        <taxon>Bacteria</taxon>
        <taxon>Pseudomonadati</taxon>
        <taxon>Pseudomonadota</taxon>
        <taxon>Gammaproteobacteria</taxon>
        <taxon>Enterobacterales</taxon>
        <taxon>Morganellaceae</taxon>
        <taxon>Arsenophonus</taxon>
    </lineage>
</organism>
<sequence length="765" mass="89086">MAYTKDLSIYHNGKKEVYLDESNDSKQPAKYYKNQYQKDNNSGEITINGEALILYLLRQINSADITLSAAVTRYRDYLSQYFYYPNGELDLDLLKTIAYDGEDYKVFADNFTIDERIINNYDIGVLIDNLHGKNIDNVPLWPKVNAANITAGLSQALDENSSQIIFRFSGDKKYQQQAELLARQIPENTFIFQMDKDSNKAILEYGELDKLNNTKIKKWILLGNIATTPEQSLFEGLLSVKLVDILAETKLYFGLNNPEEVCFFSQQGLGELANPYDPNGIASETAINLARSAINATVTTYQQGDHQLLPLLSDSINKYYALAGNNRRLTKFNYNNEINQLYLNNVHIEQNLLMDIVTDKIDINKNNDKYCYHLQGYLVDENDLLDINKINQIKYDPILSQKVNNYFEQNKYSSSNRLIEWRKLFLNSELPTVQQQAYDTKILLENIAYRPKIIHSLSNYSNNLLSQLFLYSDGTINMRELMTLIHDHQALENLKMVLIELSAIDKRSELSQLSLSQALAKSQQWHNYYFSNIVSLANKTDTKSIPSFNITLNPLVHAFYFEQNNQLAKNLAFLYAYSENNTKKFSELLQYHHSLLEISTKRLLSNEELMFLQNFDNVFNYINFLFSQSKAVNEKNVNQLIELSIGKYQLVIDNYVFTVLKQKKIDDFYSYTIFDPRMGEIKLDFVTTENSYEKLLYFMRMYLDDEIIINNKKYYRYQMLGIKKNAQNNYSIKWYEVENDAILNYKLAKLTEQLPIKKISLKSKF</sequence>
<keyword evidence="15" id="KW-1043">Host membrane</keyword>
<evidence type="ECO:0000256" key="7">
    <source>
        <dbReference type="ARBA" id="ARBA00022670"/>
    </source>
</evidence>
<feature type="domain" description="Peptidase C80" evidence="21">
    <location>
        <begin position="151"/>
        <end position="343"/>
    </location>
</feature>
<evidence type="ECO:0000256" key="19">
    <source>
        <dbReference type="ARBA" id="ARBA00023200"/>
    </source>
</evidence>
<evidence type="ECO:0000256" key="12">
    <source>
        <dbReference type="ARBA" id="ARBA00022807"/>
    </source>
</evidence>
<dbReference type="GO" id="GO:0006508">
    <property type="term" value="P:proteolysis"/>
    <property type="evidence" value="ECO:0007669"/>
    <property type="project" value="UniProtKB-KW"/>
</dbReference>
<name>A0AA95GPH6_9GAMM</name>
<keyword evidence="11" id="KW-0378">Hydrolase</keyword>
<evidence type="ECO:0000256" key="11">
    <source>
        <dbReference type="ARBA" id="ARBA00022801"/>
    </source>
</evidence>
<dbReference type="RefSeq" id="WP_280623892.1">
    <property type="nucleotide sequence ID" value="NZ_CP123504.1"/>
</dbReference>
<keyword evidence="7" id="KW-0645">Protease</keyword>
<dbReference type="Proteomes" id="UP001177595">
    <property type="component" value="Chromosome"/>
</dbReference>
<evidence type="ECO:0000256" key="13">
    <source>
        <dbReference type="ARBA" id="ARBA00022813"/>
    </source>
</evidence>